<name>A0A2S3VU20_9PSED</name>
<proteinExistence type="predicted"/>
<protein>
    <submittedName>
        <fullName evidence="1">Uncharacterized protein</fullName>
    </submittedName>
</protein>
<evidence type="ECO:0000313" key="1">
    <source>
        <dbReference type="EMBL" id="POF43436.1"/>
    </source>
</evidence>
<sequence length="984" mass="104087">MQPIQFFAARAEDGALLPGATINVYISGTSTLANLYSDENTYVPLANPAYADANAGVFFYTRERKIDVAISRGGYVAPLLRGIVTTDPGDVLNAAVSAADRAEAARDAAQLSSGIYPNTSAGISNTASGHYFSVPSPEWSQSLILYLNNGGVPLEIKRYPSSAILDIARRSNYQLSGRTTKVEKGALSLDFTVSWGRLYLFTGTGKARANVQAVTDLVVPDGKCAYVDLAEPLVGGEYLVHVSSLPLTAIANPPGSYIEDSKIILFTCLNGIVGGALYPQYHSVGDGVVSRAALTGALQNTLDRAGWHVVGRATKLQRNVGTPSTYAISFSELTVTGGLTFSSKKVAPVSGQNVPFGEAIYVDLDSAPNESGQLVPQVTTGGFTAGMLASGAFVTDRKVYLLINGTSGLGGPLARQEASVDSIDQTLKNRTVRAAYQVIGDISRFLLSGTACVMSFGDLRVARGVGNTTLVIAGLTDVSVTLGQALYVDLGAELVGGKLVAEVTTAGYSSVGGSIASGAFVDDNKLYLFINDGAGYGGALANRRPLNTYLGEVWLKQAPINITFDPTTRTLAWDNYLILPTNSGQGRIKIAPGSFSFTSTGFNVAYLDLSATVTTGDTPATAVKGGVYYESPSPDRFRGLPNQLPMFYWNGANDFGSLCGFPRASEPGATVVSTLAPDDVVVKVGATLVSTFIKGSKATSKKYLEFTLGYEYKPFDPTGADAYGNADLWRLKHAYEADLDPVAISFVRSRSGKALLNGGEITCAIKEQGAPDYIGGFHGDEVKSTAILLLDGVEIPMGTVATYVGKKLQYVQRSTLFKCNTQTAVATRSQSLVLSHESGHAKIDMSQKVVWSQSLVLEAAMLTMLPIKRLLDDSTGEVITNTALRSPYVGKEDVSVAGFPQVATLGWLPDSQIWGPTGISASIQILKHPGYADCGFYVANAPFYNKDYYSVAGSAVSTMGGVTHTTLPGETWNVDSVIKMTTNL</sequence>
<dbReference type="EMBL" id="MUJK01000001">
    <property type="protein sequence ID" value="POF43436.1"/>
    <property type="molecule type" value="Genomic_DNA"/>
</dbReference>
<dbReference type="AlphaFoldDB" id="A0A2S3VU20"/>
<accession>A0A2S3VU20</accession>
<dbReference type="RefSeq" id="WP_103393084.1">
    <property type="nucleotide sequence ID" value="NZ_MUJK01000001.1"/>
</dbReference>
<organism evidence="1 2">
    <name type="scientific">Pseudomonas laurylsulfativorans</name>
    <dbReference type="NCBI Taxonomy" id="1943631"/>
    <lineage>
        <taxon>Bacteria</taxon>
        <taxon>Pseudomonadati</taxon>
        <taxon>Pseudomonadota</taxon>
        <taxon>Gammaproteobacteria</taxon>
        <taxon>Pseudomonadales</taxon>
        <taxon>Pseudomonadaceae</taxon>
        <taxon>Pseudomonas</taxon>
    </lineage>
</organism>
<gene>
    <name evidence="1" type="ORF">B0D71_01065</name>
</gene>
<evidence type="ECO:0000313" key="2">
    <source>
        <dbReference type="Proteomes" id="UP000237440"/>
    </source>
</evidence>
<reference evidence="2" key="1">
    <citation type="submission" date="2017-02" db="EMBL/GenBank/DDBJ databases">
        <authorList>
            <person name="Furmanczyk E.M."/>
        </authorList>
    </citation>
    <scope>NUCLEOTIDE SEQUENCE [LARGE SCALE GENOMIC DNA]</scope>
    <source>
        <strain evidence="2">AP3_22</strain>
    </source>
</reference>
<dbReference type="OrthoDB" id="6740411at2"/>
<comment type="caution">
    <text evidence="1">The sequence shown here is derived from an EMBL/GenBank/DDBJ whole genome shotgun (WGS) entry which is preliminary data.</text>
</comment>
<dbReference type="Proteomes" id="UP000237440">
    <property type="component" value="Unassembled WGS sequence"/>
</dbReference>
<keyword evidence="2" id="KW-1185">Reference proteome</keyword>